<sequence length="83" mass="9380">MTVMTAPAPAIDIANDYRSLSIIYWQKLVREGVPKPEAQAIAKAIVKFELFAQSPSHEHKQLISRFSALLCRAQLWRSDLLIS</sequence>
<reference evidence="1" key="2">
    <citation type="journal article" date="2015" name="Genome Announc.">
        <title>Draft Genome Sequence of Filamentous Marine Cyanobacterium Lyngbya confervoides Strain BDU141951.</title>
        <authorList>
            <person name="Chandrababunaidu M.M."/>
            <person name="Sen D."/>
            <person name="Tripathy S."/>
        </authorList>
    </citation>
    <scope>NUCLEOTIDE SEQUENCE</scope>
    <source>
        <strain evidence="1">BDU141951</strain>
    </source>
</reference>
<proteinExistence type="predicted"/>
<evidence type="ECO:0000313" key="1">
    <source>
        <dbReference type="EMBL" id="NEV67727.1"/>
    </source>
</evidence>
<dbReference type="EMBL" id="JTHE02000003">
    <property type="protein sequence ID" value="NEV67727.1"/>
    <property type="molecule type" value="Genomic_DNA"/>
</dbReference>
<name>A0A0C1Y3A5_9CYAN</name>
<reference evidence="1" key="1">
    <citation type="submission" date="2014-11" db="EMBL/GenBank/DDBJ databases">
        <authorList>
            <person name="Malar M.C."/>
            <person name="Sen D."/>
            <person name="Tripathy S."/>
        </authorList>
    </citation>
    <scope>NUCLEOTIDE SEQUENCE</scope>
    <source>
        <strain evidence="1">BDU141951</strain>
    </source>
</reference>
<accession>A0A0C1Y3A5</accession>
<reference evidence="1" key="3">
    <citation type="submission" date="2020-02" db="EMBL/GenBank/DDBJ databases">
        <authorList>
            <person name="Sarangi A.N."/>
            <person name="Ghosh S."/>
            <person name="Mukherjee M."/>
            <person name="Tripathy S."/>
        </authorList>
    </citation>
    <scope>NUCLEOTIDE SEQUENCE</scope>
    <source>
        <strain evidence="1">BDU141951</strain>
    </source>
</reference>
<dbReference type="AlphaFoldDB" id="A0A0C1Y3A5"/>
<organism evidence="1">
    <name type="scientific">Lyngbya confervoides BDU141951</name>
    <dbReference type="NCBI Taxonomy" id="1574623"/>
    <lineage>
        <taxon>Bacteria</taxon>
        <taxon>Bacillati</taxon>
        <taxon>Cyanobacteriota</taxon>
        <taxon>Cyanophyceae</taxon>
        <taxon>Oscillatoriophycideae</taxon>
        <taxon>Oscillatoriales</taxon>
        <taxon>Microcoleaceae</taxon>
        <taxon>Lyngbya</taxon>
    </lineage>
</organism>
<comment type="caution">
    <text evidence="1">The sequence shown here is derived from an EMBL/GenBank/DDBJ whole genome shotgun (WGS) entry which is preliminary data.</text>
</comment>
<protein>
    <submittedName>
        <fullName evidence="1">Uncharacterized protein</fullName>
    </submittedName>
</protein>
<gene>
    <name evidence="1" type="ORF">QQ91_011420</name>
</gene>